<dbReference type="AlphaFoldDB" id="A0A2U1D9T8"/>
<evidence type="ECO:0000256" key="5">
    <source>
        <dbReference type="ARBA" id="ARBA00022989"/>
    </source>
</evidence>
<dbReference type="InterPro" id="IPR003439">
    <property type="entry name" value="ABC_transporter-like_ATP-bd"/>
</dbReference>
<dbReference type="GO" id="GO:0015421">
    <property type="term" value="F:ABC-type oligopeptide transporter activity"/>
    <property type="evidence" value="ECO:0007669"/>
    <property type="project" value="TreeGrafter"/>
</dbReference>
<dbReference type="GO" id="GO:0005524">
    <property type="term" value="F:ATP binding"/>
    <property type="evidence" value="ECO:0007669"/>
    <property type="project" value="UniProtKB-KW"/>
</dbReference>
<evidence type="ECO:0000259" key="9">
    <source>
        <dbReference type="PROSITE" id="PS50929"/>
    </source>
</evidence>
<keyword evidence="2 7" id="KW-0812">Transmembrane</keyword>
<sequence length="547" mass="61033">MKTETGLYTFIKKYADLNFKRLYFALFLTIFSAVNALLFSYSLQSLVNGFFGKGMQAQAIIFPIALLLFDLVSGVISYYTLGDLAASAVMHIRQGLWSRYNYFSYLKLNEQSSGVLASRLVNDTNLISEVLSSSLPQLLTGTITIIGSFVMLLVLNFKLTLTLMVTIPLLGFLIALISRKISKYFTETQQLTADANQLAISILQSDLVVKSYGAEEKVTELGNQVFRKIYRVVQKQLKLIAVLNPLINVIMMVSLLGIIGLGGLAVTQKVMTVGALVSYVMFTFQLIAPITSIAGQYTNIAKVTGVVKNLERLFNMPVEKATPSQRKIEQIEEVAIKEGSFRYPGGHSIYIPHLAIGQNELIRLKGKNGSGKSTILKILSGMYDLDEGDFYINGLNRKDVNIFTFRKHLAYVDQNSSLLPGSIRENLLLGFDNPDTVRDDQIWSALRKVKMDDFVLQLPEGLDSAVAENGDNFSGGQRQRIAIARALISDCDFYFFDEITSDLDTETKEIIVSLMRYLHQELGKTVVYIDHDNIRIAGERTLMVTVD</sequence>
<dbReference type="SUPFAM" id="SSF52540">
    <property type="entry name" value="P-loop containing nucleoside triphosphate hydrolases"/>
    <property type="match status" value="1"/>
</dbReference>
<evidence type="ECO:0000259" key="8">
    <source>
        <dbReference type="PROSITE" id="PS50893"/>
    </source>
</evidence>
<dbReference type="Gene3D" id="3.40.50.300">
    <property type="entry name" value="P-loop containing nucleotide triphosphate hydrolases"/>
    <property type="match status" value="1"/>
</dbReference>
<evidence type="ECO:0000256" key="2">
    <source>
        <dbReference type="ARBA" id="ARBA00022692"/>
    </source>
</evidence>
<keyword evidence="4" id="KW-0067">ATP-binding</keyword>
<feature type="transmembrane region" description="Helical" evidence="7">
    <location>
        <begin position="270"/>
        <end position="288"/>
    </location>
</feature>
<proteinExistence type="predicted"/>
<dbReference type="InterPro" id="IPR017871">
    <property type="entry name" value="ABC_transporter-like_CS"/>
</dbReference>
<dbReference type="PANTHER" id="PTHR43394">
    <property type="entry name" value="ATP-DEPENDENT PERMEASE MDL1, MITOCHONDRIAL"/>
    <property type="match status" value="1"/>
</dbReference>
<dbReference type="PROSITE" id="PS50929">
    <property type="entry name" value="ABC_TM1F"/>
    <property type="match status" value="1"/>
</dbReference>
<dbReference type="GO" id="GO:0016887">
    <property type="term" value="F:ATP hydrolysis activity"/>
    <property type="evidence" value="ECO:0007669"/>
    <property type="project" value="InterPro"/>
</dbReference>
<feature type="domain" description="ABC transporter" evidence="8">
    <location>
        <begin position="334"/>
        <end position="546"/>
    </location>
</feature>
<dbReference type="PROSITE" id="PS00211">
    <property type="entry name" value="ABC_TRANSPORTER_1"/>
    <property type="match status" value="1"/>
</dbReference>
<dbReference type="InterPro" id="IPR036640">
    <property type="entry name" value="ABC1_TM_sf"/>
</dbReference>
<evidence type="ECO:0000313" key="10">
    <source>
        <dbReference type="EMBL" id="PVY84312.1"/>
    </source>
</evidence>
<reference evidence="10 11" key="1">
    <citation type="submission" date="2018-04" db="EMBL/GenBank/DDBJ databases">
        <title>Genomic Encyclopedia of Type Strains, Phase IV (KMG-IV): sequencing the most valuable type-strain genomes for metagenomic binning, comparative biology and taxonomic classification.</title>
        <authorList>
            <person name="Goeker M."/>
        </authorList>
    </citation>
    <scope>NUCLEOTIDE SEQUENCE [LARGE SCALE GENOMIC DNA]</scope>
    <source>
        <strain evidence="10 11">DSM 28795</strain>
    </source>
</reference>
<comment type="subcellular location">
    <subcellularLocation>
        <location evidence="1">Cell membrane</location>
        <topology evidence="1">Multi-pass membrane protein</topology>
    </subcellularLocation>
</comment>
<dbReference type="Pfam" id="PF00664">
    <property type="entry name" value="ABC_membrane"/>
    <property type="match status" value="1"/>
</dbReference>
<dbReference type="PANTHER" id="PTHR43394:SF1">
    <property type="entry name" value="ATP-BINDING CASSETTE SUB-FAMILY B MEMBER 10, MITOCHONDRIAL"/>
    <property type="match status" value="1"/>
</dbReference>
<dbReference type="Gene3D" id="1.20.1560.10">
    <property type="entry name" value="ABC transporter type 1, transmembrane domain"/>
    <property type="match status" value="1"/>
</dbReference>
<gene>
    <name evidence="10" type="ORF">C7384_10457</name>
</gene>
<keyword evidence="5 7" id="KW-1133">Transmembrane helix</keyword>
<keyword evidence="6 7" id="KW-0472">Membrane</keyword>
<feature type="transmembrane region" description="Helical" evidence="7">
    <location>
        <begin position="138"/>
        <end position="155"/>
    </location>
</feature>
<accession>A0A2U1D9T8</accession>
<comment type="caution">
    <text evidence="10">The sequence shown here is derived from an EMBL/GenBank/DDBJ whole genome shotgun (WGS) entry which is preliminary data.</text>
</comment>
<dbReference type="CDD" id="cd18551">
    <property type="entry name" value="ABC_6TM_LmrA_like"/>
    <property type="match status" value="1"/>
</dbReference>
<keyword evidence="11" id="KW-1185">Reference proteome</keyword>
<evidence type="ECO:0000313" key="11">
    <source>
        <dbReference type="Proteomes" id="UP000245433"/>
    </source>
</evidence>
<feature type="transmembrane region" description="Helical" evidence="7">
    <location>
        <begin position="21"/>
        <end position="40"/>
    </location>
</feature>
<dbReference type="SMART" id="SM00382">
    <property type="entry name" value="AAA"/>
    <property type="match status" value="1"/>
</dbReference>
<evidence type="ECO:0000256" key="4">
    <source>
        <dbReference type="ARBA" id="ARBA00022840"/>
    </source>
</evidence>
<evidence type="ECO:0000256" key="7">
    <source>
        <dbReference type="SAM" id="Phobius"/>
    </source>
</evidence>
<dbReference type="Proteomes" id="UP000245433">
    <property type="component" value="Unassembled WGS sequence"/>
</dbReference>
<evidence type="ECO:0000256" key="3">
    <source>
        <dbReference type="ARBA" id="ARBA00022741"/>
    </source>
</evidence>
<dbReference type="SUPFAM" id="SSF90123">
    <property type="entry name" value="ABC transporter transmembrane region"/>
    <property type="match status" value="1"/>
</dbReference>
<feature type="transmembrane region" description="Helical" evidence="7">
    <location>
        <begin position="60"/>
        <end position="81"/>
    </location>
</feature>
<name>A0A2U1D9T8_9LACO</name>
<dbReference type="InterPro" id="IPR003593">
    <property type="entry name" value="AAA+_ATPase"/>
</dbReference>
<dbReference type="RefSeq" id="WP_089939123.1">
    <property type="nucleotide sequence ID" value="NZ_CAKOEW010000009.1"/>
</dbReference>
<dbReference type="InterPro" id="IPR011527">
    <property type="entry name" value="ABC1_TM_dom"/>
</dbReference>
<dbReference type="InterPro" id="IPR039421">
    <property type="entry name" value="Type_1_exporter"/>
</dbReference>
<feature type="domain" description="ABC transmembrane type-1" evidence="9">
    <location>
        <begin position="24"/>
        <end position="302"/>
    </location>
</feature>
<evidence type="ECO:0000256" key="6">
    <source>
        <dbReference type="ARBA" id="ARBA00023136"/>
    </source>
</evidence>
<protein>
    <submittedName>
        <fullName evidence="10">ABC-type multidrug transport system fused ATPase/permease subunit</fullName>
    </submittedName>
</protein>
<keyword evidence="3" id="KW-0547">Nucleotide-binding</keyword>
<dbReference type="InterPro" id="IPR027417">
    <property type="entry name" value="P-loop_NTPase"/>
</dbReference>
<evidence type="ECO:0000256" key="1">
    <source>
        <dbReference type="ARBA" id="ARBA00004651"/>
    </source>
</evidence>
<feature type="transmembrane region" description="Helical" evidence="7">
    <location>
        <begin position="237"/>
        <end position="264"/>
    </location>
</feature>
<organism evidence="10 11">
    <name type="scientific">Convivina intestini</name>
    <dbReference type="NCBI Taxonomy" id="1505726"/>
    <lineage>
        <taxon>Bacteria</taxon>
        <taxon>Bacillati</taxon>
        <taxon>Bacillota</taxon>
        <taxon>Bacilli</taxon>
        <taxon>Lactobacillales</taxon>
        <taxon>Lactobacillaceae</taxon>
        <taxon>Convivina</taxon>
    </lineage>
</organism>
<dbReference type="OrthoDB" id="9770415at2"/>
<dbReference type="GO" id="GO:0005886">
    <property type="term" value="C:plasma membrane"/>
    <property type="evidence" value="ECO:0007669"/>
    <property type="project" value="UniProtKB-SubCell"/>
</dbReference>
<feature type="transmembrane region" description="Helical" evidence="7">
    <location>
        <begin position="161"/>
        <end position="178"/>
    </location>
</feature>
<dbReference type="Pfam" id="PF00005">
    <property type="entry name" value="ABC_tran"/>
    <property type="match status" value="1"/>
</dbReference>
<dbReference type="EMBL" id="QEKT01000004">
    <property type="protein sequence ID" value="PVY84312.1"/>
    <property type="molecule type" value="Genomic_DNA"/>
</dbReference>
<dbReference type="PROSITE" id="PS50893">
    <property type="entry name" value="ABC_TRANSPORTER_2"/>
    <property type="match status" value="1"/>
</dbReference>